<feature type="compositionally biased region" description="Low complexity" evidence="1">
    <location>
        <begin position="66"/>
        <end position="94"/>
    </location>
</feature>
<protein>
    <submittedName>
        <fullName evidence="2">Uncharacterized protein</fullName>
    </submittedName>
</protein>
<evidence type="ECO:0000313" key="2">
    <source>
        <dbReference type="EMBL" id="GIL48643.1"/>
    </source>
</evidence>
<comment type="caution">
    <text evidence="2">The sequence shown here is derived from an EMBL/GenBank/DDBJ whole genome shotgun (WGS) entry which is preliminary data.</text>
</comment>
<keyword evidence="3" id="KW-1185">Reference proteome</keyword>
<evidence type="ECO:0000313" key="3">
    <source>
        <dbReference type="Proteomes" id="UP000747399"/>
    </source>
</evidence>
<dbReference type="AlphaFoldDB" id="A0A8J4AZY5"/>
<feature type="compositionally biased region" description="Polar residues" evidence="1">
    <location>
        <begin position="209"/>
        <end position="220"/>
    </location>
</feature>
<reference evidence="2" key="1">
    <citation type="journal article" date="2021" name="Proc. Natl. Acad. Sci. U.S.A.">
        <title>Three genomes in the algal genus Volvox reveal the fate of a haploid sex-determining region after a transition to homothallism.</title>
        <authorList>
            <person name="Yamamoto K."/>
            <person name="Hamaji T."/>
            <person name="Kawai-Toyooka H."/>
            <person name="Matsuzaki R."/>
            <person name="Takahashi F."/>
            <person name="Nishimura Y."/>
            <person name="Kawachi M."/>
            <person name="Noguchi H."/>
            <person name="Minakuchi Y."/>
            <person name="Umen J.G."/>
            <person name="Toyoda A."/>
            <person name="Nozaki H."/>
        </authorList>
    </citation>
    <scope>NUCLEOTIDE SEQUENCE</scope>
    <source>
        <strain evidence="2">NIES-3780</strain>
    </source>
</reference>
<proteinExistence type="predicted"/>
<dbReference type="EMBL" id="BNCO01000006">
    <property type="protein sequence ID" value="GIL48643.1"/>
    <property type="molecule type" value="Genomic_DNA"/>
</dbReference>
<dbReference type="Proteomes" id="UP000747399">
    <property type="component" value="Unassembled WGS sequence"/>
</dbReference>
<accession>A0A8J4AZY5</accession>
<name>A0A8J4AZY5_9CHLO</name>
<evidence type="ECO:0000256" key="1">
    <source>
        <dbReference type="SAM" id="MobiDB-lite"/>
    </source>
</evidence>
<sequence>MSRRWQKATWIESLDHLPGLNLMEKARARVIILSRPREDRELYLDGTYAEAAATIKALLKETRMGSLNPGPVSLPGGSGSTASRPAATPTASASIEADPVPRLDPGPATFVPIATKANGGPCTATAMTITSTTTTTTTRSSSDGADDADIASSAAFKMGAINAEALNRVTAGSCATSRSLTNPKNPPDAAAVPSIAQVAEARPTGAPSARNSTLSTTSSGLRVRWANDQNSPPSPSQTQPSEVRQDCTGEDRSPSPPPSVPWWRSADPGASSMVGYTGCKGLDFASPSASPSSSSSSSPRLSTTALNLAIYSLRTGISEAYDAVSRVRLNQPPIIFHSAAEGTSQFGNAAQQQYRHQPHRKQCKHYQTQAPTATATACGGSPFAPAGAYKLAQAGSSGSSSSSTSRRTASELLVETAASISHLAALPAAFRAVHLRERQPGDMYFRTVRKVLDSSAVGRVVQKIVRFIMVVDVHEKATLVLVKVRSKEIGRQVSKKSSGSSVSPLYRSEVVADPADSFEAVSERLDRRAVKVADIVMWEEVPGVWCLWDGTPREAGVEYEPYK</sequence>
<gene>
    <name evidence="2" type="ORF">Vafri_5115</name>
</gene>
<organism evidence="2 3">
    <name type="scientific">Volvox africanus</name>
    <dbReference type="NCBI Taxonomy" id="51714"/>
    <lineage>
        <taxon>Eukaryota</taxon>
        <taxon>Viridiplantae</taxon>
        <taxon>Chlorophyta</taxon>
        <taxon>core chlorophytes</taxon>
        <taxon>Chlorophyceae</taxon>
        <taxon>CS clade</taxon>
        <taxon>Chlamydomonadales</taxon>
        <taxon>Volvocaceae</taxon>
        <taxon>Volvox</taxon>
    </lineage>
</organism>
<feature type="region of interest" description="Disordered" evidence="1">
    <location>
        <begin position="66"/>
        <end position="108"/>
    </location>
</feature>
<feature type="region of interest" description="Disordered" evidence="1">
    <location>
        <begin position="199"/>
        <end position="266"/>
    </location>
</feature>
<feature type="compositionally biased region" description="Basic and acidic residues" evidence="1">
    <location>
        <begin position="243"/>
        <end position="253"/>
    </location>
</feature>